<keyword evidence="2" id="KW-1185">Reference proteome</keyword>
<accession>A0A1W1XII0</accession>
<evidence type="ECO:0000313" key="1">
    <source>
        <dbReference type="EMBL" id="SMC23790.1"/>
    </source>
</evidence>
<sequence>MFIYYPEYFLCPDFEVTDIDEELSRSNDCSEINFDEDIDVYENIDDEYCNEAVYKENN</sequence>
<dbReference type="RefSeq" id="WP_176212668.1">
    <property type="nucleotide sequence ID" value="NZ_FWXH01000006.1"/>
</dbReference>
<evidence type="ECO:0000313" key="2">
    <source>
        <dbReference type="Proteomes" id="UP000192468"/>
    </source>
</evidence>
<gene>
    <name evidence="1" type="ORF">SAMN02745134_01986</name>
</gene>
<proteinExistence type="predicted"/>
<dbReference type="EMBL" id="FWXH01000006">
    <property type="protein sequence ID" value="SMC23790.1"/>
    <property type="molecule type" value="Genomic_DNA"/>
</dbReference>
<dbReference type="AlphaFoldDB" id="A0A1W1XII0"/>
<dbReference type="STRING" id="1121291.SAMN02745134_01986"/>
<dbReference type="Proteomes" id="UP000192468">
    <property type="component" value="Unassembled WGS sequence"/>
</dbReference>
<name>A0A1W1XII0_9CLOT</name>
<reference evidence="1 2" key="1">
    <citation type="submission" date="2017-04" db="EMBL/GenBank/DDBJ databases">
        <authorList>
            <person name="Afonso C.L."/>
            <person name="Miller P.J."/>
            <person name="Scott M.A."/>
            <person name="Spackman E."/>
            <person name="Goraichik I."/>
            <person name="Dimitrov K.M."/>
            <person name="Suarez D.L."/>
            <person name="Swayne D.E."/>
        </authorList>
    </citation>
    <scope>NUCLEOTIDE SEQUENCE [LARGE SCALE GENOMIC DNA]</scope>
    <source>
        <strain evidence="1 2">DSM 12555</strain>
    </source>
</reference>
<protein>
    <submittedName>
        <fullName evidence="1">Uncharacterized protein</fullName>
    </submittedName>
</protein>
<organism evidence="1 2">
    <name type="scientific">Clostridium acidisoli DSM 12555</name>
    <dbReference type="NCBI Taxonomy" id="1121291"/>
    <lineage>
        <taxon>Bacteria</taxon>
        <taxon>Bacillati</taxon>
        <taxon>Bacillota</taxon>
        <taxon>Clostridia</taxon>
        <taxon>Eubacteriales</taxon>
        <taxon>Clostridiaceae</taxon>
        <taxon>Clostridium</taxon>
    </lineage>
</organism>